<comment type="cofactor">
    <cofactor evidence="8">
        <name>FAD</name>
        <dbReference type="ChEBI" id="CHEBI:57692"/>
    </cofactor>
    <text evidence="8">Binds 1 FAD per subunit.</text>
</comment>
<proteinExistence type="inferred from homology"/>
<reference evidence="10" key="2">
    <citation type="journal article" date="2021" name="PeerJ">
        <title>Extensive microbial diversity within the chicken gut microbiome revealed by metagenomics and culture.</title>
        <authorList>
            <person name="Gilroy R."/>
            <person name="Ravi A."/>
            <person name="Getino M."/>
            <person name="Pursley I."/>
            <person name="Horton D.L."/>
            <person name="Alikhan N.F."/>
            <person name="Baker D."/>
            <person name="Gharbi K."/>
            <person name="Hall N."/>
            <person name="Watson M."/>
            <person name="Adriaenssens E.M."/>
            <person name="Foster-Nyarko E."/>
            <person name="Jarju S."/>
            <person name="Secka A."/>
            <person name="Antonio M."/>
            <person name="Oren A."/>
            <person name="Chaudhuri R.R."/>
            <person name="La Ragione R."/>
            <person name="Hildebrand F."/>
            <person name="Pallen M.J."/>
        </authorList>
    </citation>
    <scope>NUCLEOTIDE SEQUENCE</scope>
    <source>
        <strain evidence="10">B3-4054</strain>
    </source>
</reference>
<evidence type="ECO:0000256" key="8">
    <source>
        <dbReference type="RuleBase" id="RU003881"/>
    </source>
</evidence>
<dbReference type="Proteomes" id="UP000823616">
    <property type="component" value="Unassembled WGS sequence"/>
</dbReference>
<comment type="catalytic activity">
    <reaction evidence="7">
        <text>[thioredoxin]-dithiol + NADP(+) = [thioredoxin]-disulfide + NADPH + H(+)</text>
        <dbReference type="Rhea" id="RHEA:20345"/>
        <dbReference type="Rhea" id="RHEA-COMP:10698"/>
        <dbReference type="Rhea" id="RHEA-COMP:10700"/>
        <dbReference type="ChEBI" id="CHEBI:15378"/>
        <dbReference type="ChEBI" id="CHEBI:29950"/>
        <dbReference type="ChEBI" id="CHEBI:50058"/>
        <dbReference type="ChEBI" id="CHEBI:57783"/>
        <dbReference type="ChEBI" id="CHEBI:58349"/>
        <dbReference type="EC" id="1.8.1.9"/>
    </reaction>
</comment>
<comment type="similarity">
    <text evidence="1 7">Belongs to the class-II pyridine nucleotide-disulfide oxidoreductase family.</text>
</comment>
<dbReference type="GO" id="GO:0019430">
    <property type="term" value="P:removal of superoxide radicals"/>
    <property type="evidence" value="ECO:0007669"/>
    <property type="project" value="UniProtKB-UniRule"/>
</dbReference>
<keyword evidence="8" id="KW-0521">NADP</keyword>
<dbReference type="InterPro" id="IPR023753">
    <property type="entry name" value="FAD/NAD-binding_dom"/>
</dbReference>
<dbReference type="PANTHER" id="PTHR48105">
    <property type="entry name" value="THIOREDOXIN REDUCTASE 1-RELATED-RELATED"/>
    <property type="match status" value="1"/>
</dbReference>
<dbReference type="EC" id="1.8.1.9" evidence="7"/>
<gene>
    <name evidence="10" type="primary">trxB</name>
    <name evidence="10" type="ORF">IAA96_07360</name>
</gene>
<dbReference type="PRINTS" id="PR00368">
    <property type="entry name" value="FADPNR"/>
</dbReference>
<dbReference type="InterPro" id="IPR005982">
    <property type="entry name" value="Thioredox_Rdtase"/>
</dbReference>
<comment type="caution">
    <text evidence="10">The sequence shown here is derived from an EMBL/GenBank/DDBJ whole genome shotgun (WGS) entry which is preliminary data.</text>
</comment>
<accession>A0A9D9EPG5</accession>
<sequence length="329" mass="34706">MENNNTENTDSYDILIIGAGAAGMSAAQYAARANLRTLVLEEKSEGGQAVYIDRLENYPGIPEPVNGFDFAVAMKNQAKSFGAEFLRARVCGIEKTGGAEDGYEVTVETGSAGAHTQKIRTSCIILATGAEHRKLGVPGEAEYFGRGVSYCATCDGPFFRNKRIVVVGGGDAACDEANFLSRLTGKVTMIHRKPSFRAQKAVADKVLSNPNIRVIFNTVVTEIQGGPEGTVSSVALRNVADGETSQLPCDAVFIFVGMTPRTELAATIRTDGNGYIVTDENMATSVPGIFAAGDIRAKPFRQIITAAADGAVAAHSAAEYLAARKAPGN</sequence>
<dbReference type="GO" id="GO:0005737">
    <property type="term" value="C:cytoplasm"/>
    <property type="evidence" value="ECO:0007669"/>
    <property type="project" value="InterPro"/>
</dbReference>
<reference evidence="10" key="1">
    <citation type="submission" date="2020-10" db="EMBL/GenBank/DDBJ databases">
        <authorList>
            <person name="Gilroy R."/>
        </authorList>
    </citation>
    <scope>NUCLEOTIDE SEQUENCE</scope>
    <source>
        <strain evidence="10">B3-4054</strain>
    </source>
</reference>
<dbReference type="Pfam" id="PF07992">
    <property type="entry name" value="Pyr_redox_2"/>
    <property type="match status" value="1"/>
</dbReference>
<evidence type="ECO:0000256" key="5">
    <source>
        <dbReference type="ARBA" id="ARBA00023157"/>
    </source>
</evidence>
<dbReference type="PROSITE" id="PS00573">
    <property type="entry name" value="PYRIDINE_REDOX_2"/>
    <property type="match status" value="1"/>
</dbReference>
<feature type="domain" description="FAD/NAD(P)-binding" evidence="9">
    <location>
        <begin position="12"/>
        <end position="310"/>
    </location>
</feature>
<dbReference type="InterPro" id="IPR036188">
    <property type="entry name" value="FAD/NAD-bd_sf"/>
</dbReference>
<dbReference type="InterPro" id="IPR050097">
    <property type="entry name" value="Ferredoxin-NADP_redctase_2"/>
</dbReference>
<protein>
    <recommendedName>
        <fullName evidence="7">Thioredoxin reductase</fullName>
        <ecNumber evidence="7">1.8.1.9</ecNumber>
    </recommendedName>
</protein>
<organism evidence="10 11">
    <name type="scientific">Candidatus Avitreponema avistercoris</name>
    <dbReference type="NCBI Taxonomy" id="2840705"/>
    <lineage>
        <taxon>Bacteria</taxon>
        <taxon>Pseudomonadati</taxon>
        <taxon>Spirochaetota</taxon>
        <taxon>Spirochaetia</taxon>
        <taxon>Spirochaetales</taxon>
        <taxon>Candidatus Avitreponema</taxon>
    </lineage>
</organism>
<keyword evidence="2 7" id="KW-0285">Flavoprotein</keyword>
<evidence type="ECO:0000313" key="11">
    <source>
        <dbReference type="Proteomes" id="UP000823616"/>
    </source>
</evidence>
<dbReference type="InterPro" id="IPR008255">
    <property type="entry name" value="Pyr_nucl-diS_OxRdtase_2_AS"/>
</dbReference>
<evidence type="ECO:0000256" key="1">
    <source>
        <dbReference type="ARBA" id="ARBA00009333"/>
    </source>
</evidence>
<name>A0A9D9EPG5_9SPIR</name>
<keyword evidence="6 7" id="KW-0676">Redox-active center</keyword>
<dbReference type="Gene3D" id="3.50.50.60">
    <property type="entry name" value="FAD/NAD(P)-binding domain"/>
    <property type="match status" value="2"/>
</dbReference>
<comment type="subunit">
    <text evidence="7">Homodimer.</text>
</comment>
<keyword evidence="5" id="KW-1015">Disulfide bond</keyword>
<keyword evidence="4 7" id="KW-0560">Oxidoreductase</keyword>
<dbReference type="SUPFAM" id="SSF51905">
    <property type="entry name" value="FAD/NAD(P)-binding domain"/>
    <property type="match status" value="1"/>
</dbReference>
<keyword evidence="3 7" id="KW-0274">FAD</keyword>
<dbReference type="NCBIfam" id="TIGR01292">
    <property type="entry name" value="TRX_reduct"/>
    <property type="match status" value="1"/>
</dbReference>
<evidence type="ECO:0000259" key="9">
    <source>
        <dbReference type="Pfam" id="PF07992"/>
    </source>
</evidence>
<dbReference type="EMBL" id="JADIMS010000138">
    <property type="protein sequence ID" value="MBO8450907.1"/>
    <property type="molecule type" value="Genomic_DNA"/>
</dbReference>
<dbReference type="GO" id="GO:0004791">
    <property type="term" value="F:thioredoxin-disulfide reductase (NADPH) activity"/>
    <property type="evidence" value="ECO:0007669"/>
    <property type="project" value="UniProtKB-UniRule"/>
</dbReference>
<evidence type="ECO:0000256" key="3">
    <source>
        <dbReference type="ARBA" id="ARBA00022827"/>
    </source>
</evidence>
<evidence type="ECO:0000256" key="6">
    <source>
        <dbReference type="ARBA" id="ARBA00023284"/>
    </source>
</evidence>
<evidence type="ECO:0000256" key="4">
    <source>
        <dbReference type="ARBA" id="ARBA00023002"/>
    </source>
</evidence>
<evidence type="ECO:0000256" key="2">
    <source>
        <dbReference type="ARBA" id="ARBA00022630"/>
    </source>
</evidence>
<evidence type="ECO:0000256" key="7">
    <source>
        <dbReference type="RuleBase" id="RU003880"/>
    </source>
</evidence>
<dbReference type="PRINTS" id="PR00469">
    <property type="entry name" value="PNDRDTASEII"/>
</dbReference>
<dbReference type="AlphaFoldDB" id="A0A9D9EPG5"/>
<evidence type="ECO:0000313" key="10">
    <source>
        <dbReference type="EMBL" id="MBO8450907.1"/>
    </source>
</evidence>